<dbReference type="AlphaFoldDB" id="A0A0P7GNQ2"/>
<organism evidence="2 3">
    <name type="scientific">Halolamina pelagica</name>
    <dbReference type="NCBI Taxonomy" id="699431"/>
    <lineage>
        <taxon>Archaea</taxon>
        <taxon>Methanobacteriati</taxon>
        <taxon>Methanobacteriota</taxon>
        <taxon>Stenosarchaea group</taxon>
        <taxon>Halobacteria</taxon>
        <taxon>Halobacteriales</taxon>
        <taxon>Haloferacaceae</taxon>
    </lineage>
</organism>
<dbReference type="Proteomes" id="UP000050535">
    <property type="component" value="Unassembled WGS sequence"/>
</dbReference>
<evidence type="ECO:0000256" key="1">
    <source>
        <dbReference type="SAM" id="MobiDB-lite"/>
    </source>
</evidence>
<evidence type="ECO:0000313" key="3">
    <source>
        <dbReference type="Proteomes" id="UP000050535"/>
    </source>
</evidence>
<comment type="caution">
    <text evidence="2">The sequence shown here is derived from an EMBL/GenBank/DDBJ whole genome shotgun (WGS) entry which is preliminary data.</text>
</comment>
<reference evidence="3" key="1">
    <citation type="submission" date="2013-11" db="EMBL/GenBank/DDBJ databases">
        <authorList>
            <person name="Hoang H.T."/>
            <person name="Killian M.L."/>
            <person name="Madson D.M."/>
            <person name="Arruda P.H.E."/>
            <person name="Sun D."/>
            <person name="Schwartz K.J."/>
            <person name="Yoon K."/>
        </authorList>
    </citation>
    <scope>NUCLEOTIDE SEQUENCE [LARGE SCALE GENOMIC DNA]</scope>
    <source>
        <strain evidence="3">CDK2</strain>
    </source>
</reference>
<dbReference type="EMBL" id="LGUC01000001">
    <property type="protein sequence ID" value="KPN30273.1"/>
    <property type="molecule type" value="Genomic_DNA"/>
</dbReference>
<protein>
    <submittedName>
        <fullName evidence="2">Uncharacterized protein</fullName>
    </submittedName>
</protein>
<evidence type="ECO:0000313" key="2">
    <source>
        <dbReference type="EMBL" id="KPN30273.1"/>
    </source>
</evidence>
<accession>A0A0P7GNQ2</accession>
<proteinExistence type="predicted"/>
<gene>
    <name evidence="2" type="ORF">SY89_00999</name>
</gene>
<feature type="region of interest" description="Disordered" evidence="1">
    <location>
        <begin position="76"/>
        <end position="103"/>
    </location>
</feature>
<keyword evidence="3" id="KW-1185">Reference proteome</keyword>
<name>A0A0P7GNQ2_9EURY</name>
<sequence>MAGESAATGKSVALLAVVDRRLGPVGVDAHAGGADGVFERVLVELLGRRFGLGGVEGERLGVVPLVGGDQRRLVDFTNDERVPTDGTDERGVGTDDGGDPGVS</sequence>
<feature type="compositionally biased region" description="Basic and acidic residues" evidence="1">
    <location>
        <begin position="76"/>
        <end position="93"/>
    </location>
</feature>